<dbReference type="Gene3D" id="1.10.287.3510">
    <property type="match status" value="1"/>
</dbReference>
<dbReference type="GeneID" id="35447185"/>
<keyword evidence="3" id="KW-0813">Transport</keyword>
<dbReference type="GO" id="GO:0030964">
    <property type="term" value="C:NADH dehydrogenase complex"/>
    <property type="evidence" value="ECO:0007669"/>
    <property type="project" value="TreeGrafter"/>
</dbReference>
<dbReference type="NCBIfam" id="NF004323">
    <property type="entry name" value="PRK05715.1-5"/>
    <property type="match status" value="1"/>
</dbReference>
<dbReference type="InterPro" id="IPR001133">
    <property type="entry name" value="NADH_UbQ_OxRdtase_chain4L/K"/>
</dbReference>
<dbReference type="PANTHER" id="PTHR11434">
    <property type="entry name" value="NADH-UBIQUINONE OXIDOREDUCTASE SUBUNIT ND4L"/>
    <property type="match status" value="1"/>
</dbReference>
<dbReference type="EMBL" id="KT946995">
    <property type="protein sequence ID" value="ANG44798.1"/>
    <property type="molecule type" value="Genomic_DNA"/>
</dbReference>
<dbReference type="InterPro" id="IPR039428">
    <property type="entry name" value="NUOK/Mnh_C1-like"/>
</dbReference>
<evidence type="ECO:0000256" key="1">
    <source>
        <dbReference type="ARBA" id="ARBA00004141"/>
    </source>
</evidence>
<keyword evidence="6 9" id="KW-1133">Transmembrane helix</keyword>
<evidence type="ECO:0000256" key="3">
    <source>
        <dbReference type="ARBA" id="ARBA00022448"/>
    </source>
</evidence>
<evidence type="ECO:0000256" key="6">
    <source>
        <dbReference type="ARBA" id="ARBA00022989"/>
    </source>
</evidence>
<evidence type="ECO:0000256" key="7">
    <source>
        <dbReference type="ARBA" id="ARBA00023027"/>
    </source>
</evidence>
<dbReference type="AlphaFoldDB" id="A0A2H4E7B5"/>
<dbReference type="NCBIfam" id="NF004320">
    <property type="entry name" value="PRK05715.1-2"/>
    <property type="match status" value="1"/>
</dbReference>
<reference evidence="10" key="1">
    <citation type="submission" date="2015-10" db="EMBL/GenBank/DDBJ databases">
        <authorList>
            <person name="Gilbert D.G."/>
        </authorList>
    </citation>
    <scope>NUCLEOTIDE SEQUENCE</scope>
</reference>
<keyword evidence="4 9" id="KW-0812">Transmembrane</keyword>
<evidence type="ECO:0000256" key="4">
    <source>
        <dbReference type="ARBA" id="ARBA00022692"/>
    </source>
</evidence>
<organism evidence="10">
    <name type="scientific">Pectinodesmus pectinatus</name>
    <dbReference type="NCBI Taxonomy" id="91197"/>
    <lineage>
        <taxon>Eukaryota</taxon>
        <taxon>Viridiplantae</taxon>
        <taxon>Chlorophyta</taxon>
        <taxon>core chlorophytes</taxon>
        <taxon>Chlorophyceae</taxon>
        <taxon>CS clade</taxon>
        <taxon>Sphaeropleales</taxon>
        <taxon>Scenedesmaceae</taxon>
        <taxon>Pectinodesmus</taxon>
    </lineage>
</organism>
<name>A0A2H4E7B5_9CHLO</name>
<evidence type="ECO:0000313" key="10">
    <source>
        <dbReference type="EMBL" id="ANG44798.1"/>
    </source>
</evidence>
<dbReference type="GO" id="GO:0042773">
    <property type="term" value="P:ATP synthesis coupled electron transport"/>
    <property type="evidence" value="ECO:0007669"/>
    <property type="project" value="InterPro"/>
</dbReference>
<evidence type="ECO:0000256" key="5">
    <source>
        <dbReference type="ARBA" id="ARBA00022967"/>
    </source>
</evidence>
<evidence type="ECO:0000256" key="9">
    <source>
        <dbReference type="SAM" id="Phobius"/>
    </source>
</evidence>
<keyword evidence="7" id="KW-0520">NAD</keyword>
<keyword evidence="10" id="KW-0496">Mitochondrion</keyword>
<keyword evidence="5" id="KW-1278">Translocase</keyword>
<comment type="subcellular location">
    <subcellularLocation>
        <location evidence="1">Membrane</location>
        <topology evidence="1">Multi-pass membrane protein</topology>
    </subcellularLocation>
</comment>
<dbReference type="RefSeq" id="YP_009449861.1">
    <property type="nucleotide sequence ID" value="NC_036659.1"/>
</dbReference>
<keyword evidence="8 9" id="KW-0472">Membrane</keyword>
<sequence length="100" mass="10836">MSSGLFLCTCIVLFGMGALGTFLNRRNFLIMLLCIEVMLLSVNLVFLTGSVTVDDLNGQLMALWVLTAAAAETALGLALCVLYFRLRSTLDVELISLMKG</sequence>
<accession>A0A2H4E7B5</accession>
<proteinExistence type="inferred from homology"/>
<feature type="transmembrane region" description="Helical" evidence="9">
    <location>
        <begin position="30"/>
        <end position="49"/>
    </location>
</feature>
<dbReference type="PANTHER" id="PTHR11434:SF21">
    <property type="entry name" value="NADH DEHYDROGENASE SUBUNIT 4L-RELATED"/>
    <property type="match status" value="1"/>
</dbReference>
<dbReference type="HAMAP" id="MF_01456">
    <property type="entry name" value="NDH1_NuoK"/>
    <property type="match status" value="1"/>
</dbReference>
<dbReference type="GO" id="GO:0016651">
    <property type="term" value="F:oxidoreductase activity, acting on NAD(P)H"/>
    <property type="evidence" value="ECO:0007669"/>
    <property type="project" value="InterPro"/>
</dbReference>
<gene>
    <name evidence="10" type="primary">nad4L</name>
</gene>
<feature type="transmembrane region" description="Helical" evidence="9">
    <location>
        <begin position="61"/>
        <end position="84"/>
    </location>
</feature>
<dbReference type="Pfam" id="PF00420">
    <property type="entry name" value="Oxidored_q2"/>
    <property type="match status" value="1"/>
</dbReference>
<evidence type="ECO:0000256" key="8">
    <source>
        <dbReference type="ARBA" id="ARBA00023136"/>
    </source>
</evidence>
<evidence type="ECO:0000256" key="2">
    <source>
        <dbReference type="ARBA" id="ARBA00010519"/>
    </source>
</evidence>
<protein>
    <submittedName>
        <fullName evidence="10">NADH dehydrogenase subunit 4L</fullName>
    </submittedName>
</protein>
<geneLocation type="mitochondrion" evidence="10"/>
<comment type="similarity">
    <text evidence="2">Belongs to the complex I subunit 4L family.</text>
</comment>